<reference evidence="1 2" key="1">
    <citation type="submission" date="2019-05" db="EMBL/GenBank/DDBJ databases">
        <title>Genome-based reclassification of Lactobacillus casei as Lactobacillus casei subsp. casei. subsp.nov., description of Lactobacillus casei subsp. zeae subsp. nov., and emended description of Lactobacillus casei.</title>
        <authorList>
            <person name="Huang C.-H."/>
        </authorList>
    </citation>
    <scope>NUCLEOTIDE SEQUENCE [LARGE SCALE GENOMIC DNA]</scope>
    <source>
        <strain evidence="1 2">CRBIP24.58</strain>
    </source>
</reference>
<protein>
    <submittedName>
        <fullName evidence="1">Uncharacterized protein</fullName>
    </submittedName>
</protein>
<organism evidence="1 2">
    <name type="scientific">Lacticaseibacillus zeae</name>
    <name type="common">Lactobacillus zeae</name>
    <dbReference type="NCBI Taxonomy" id="57037"/>
    <lineage>
        <taxon>Bacteria</taxon>
        <taxon>Bacillati</taxon>
        <taxon>Bacillota</taxon>
        <taxon>Bacilli</taxon>
        <taxon>Lactobacillales</taxon>
        <taxon>Lactobacillaceae</taxon>
        <taxon>Lacticaseibacillus</taxon>
    </lineage>
</organism>
<evidence type="ECO:0000313" key="1">
    <source>
        <dbReference type="EMBL" id="TLF42560.1"/>
    </source>
</evidence>
<dbReference type="EMBL" id="VBWN01000003">
    <property type="protein sequence ID" value="TLF42560.1"/>
    <property type="molecule type" value="Genomic_DNA"/>
</dbReference>
<proteinExistence type="predicted"/>
<evidence type="ECO:0000313" key="2">
    <source>
        <dbReference type="Proteomes" id="UP000307781"/>
    </source>
</evidence>
<name>A0A5R8LYY8_LACZE</name>
<dbReference type="AlphaFoldDB" id="A0A5R8LYY8"/>
<accession>A0A5R8LYY8</accession>
<gene>
    <name evidence="1" type="ORF">FEI14_06650</name>
</gene>
<dbReference type="Proteomes" id="UP000307781">
    <property type="component" value="Unassembled WGS sequence"/>
</dbReference>
<comment type="caution">
    <text evidence="1">The sequence shown here is derived from an EMBL/GenBank/DDBJ whole genome shotgun (WGS) entry which is preliminary data.</text>
</comment>
<sequence>MGVMAVFAIATKVLTRRLLRRGARYGVRHVLNSLGRDGLGFGHSDQGHLHADFCDCKRVIET</sequence>